<evidence type="ECO:0000256" key="2">
    <source>
        <dbReference type="ARBA" id="ARBA00022741"/>
    </source>
</evidence>
<dbReference type="Gene3D" id="3.40.850.10">
    <property type="entry name" value="Kinesin motor domain"/>
    <property type="match status" value="1"/>
</dbReference>
<dbReference type="InterPro" id="IPR001609">
    <property type="entry name" value="Myosin_head_motor_dom-like"/>
</dbReference>
<keyword evidence="7 9" id="KW-0009">Actin-binding</keyword>
<dbReference type="CDD" id="cd01377">
    <property type="entry name" value="MYSc_class_II"/>
    <property type="match status" value="1"/>
</dbReference>
<feature type="domain" description="Myosin motor" evidence="12">
    <location>
        <begin position="119"/>
        <end position="809"/>
    </location>
</feature>
<feature type="region of interest" description="Disordered" evidence="11">
    <location>
        <begin position="2303"/>
        <end position="2331"/>
    </location>
</feature>
<dbReference type="GO" id="GO:0016459">
    <property type="term" value="C:myosin complex"/>
    <property type="evidence" value="ECO:0007669"/>
    <property type="project" value="UniProtKB-KW"/>
</dbReference>
<dbReference type="Pfam" id="PF02736">
    <property type="entry name" value="Myosin_N"/>
    <property type="match status" value="1"/>
</dbReference>
<dbReference type="Gene3D" id="1.20.5.340">
    <property type="match status" value="1"/>
</dbReference>
<dbReference type="Gene3D" id="1.20.5.4820">
    <property type="match status" value="1"/>
</dbReference>
<dbReference type="SMART" id="SM00015">
    <property type="entry name" value="IQ"/>
    <property type="match status" value="1"/>
</dbReference>
<feature type="region of interest" description="Actin-binding" evidence="9">
    <location>
        <begin position="686"/>
        <end position="708"/>
    </location>
</feature>
<evidence type="ECO:0000313" key="15">
    <source>
        <dbReference type="Proteomes" id="UP000187429"/>
    </source>
</evidence>
<comment type="similarity">
    <text evidence="1 9">Belongs to the TRAFAC class myosin-kinesin ATPase superfamily. Myosin family.</text>
</comment>
<evidence type="ECO:0000256" key="6">
    <source>
        <dbReference type="ARBA" id="ARBA00023175"/>
    </source>
</evidence>
<dbReference type="EMBL" id="LSSM01002173">
    <property type="protein sequence ID" value="OMJ22765.1"/>
    <property type="molecule type" value="Genomic_DNA"/>
</dbReference>
<dbReference type="InterPro" id="IPR000048">
    <property type="entry name" value="IQ_motif_EF-hand-BS"/>
</dbReference>
<dbReference type="GO" id="GO:0051015">
    <property type="term" value="F:actin filament binding"/>
    <property type="evidence" value="ECO:0007669"/>
    <property type="project" value="InterPro"/>
</dbReference>
<feature type="coiled-coil region" evidence="10">
    <location>
        <begin position="873"/>
        <end position="1075"/>
    </location>
</feature>
<dbReference type="PANTHER" id="PTHR13140">
    <property type="entry name" value="MYOSIN"/>
    <property type="match status" value="1"/>
</dbReference>
<sequence>MQSELRSPSVSVLRRVMQNGYLDFDINKSGNFSISEPNTSSSNTPISFLNNTSDIFSEQNDMNFAERKFVWVPDDKEGYIAGQVNREHSDGIVSISLSNGRNVEIHINKTEKVNPPKFDKKEDMAELGYLNEASVIHNLKQRYLSGLIYTYSGPFLVAVNPYYNLPIYGPEIVSAYKSKRRDELPPHIYSIADASYQALLHSRENQSILITGESGAGKTENTKKVIQYLTAVASSSLNQKALGNDLENQILSTNPILESFGNAQTIRNNNSSRFGKFIRIEFNLAGCISGANIEWYLLEKLRVTRQNENERNFHIFYQLLKGASHEIKQKFLIDGDISDYAFTKSSTHPISGIDDAKNFELLIASLSSAKFSEADIHDLFKILSGILNIGNIEFSATRGDEAVIKDQLCAEKFCHVMGIPLAEFKKALLRPIIKAGRDWVTQSRNVHQVSYSVEALARGLYERMFGSIVQKINNSMNRISESYSFIGVLDIAGFEILQFNSFEQLCINYTNERLQQFFNHHMFILEQEEYQREGIEWNFIDFGLDLQPTIDLIDKSQPIGIFSCLDEECVMPKATDKSFNEKLNNIWSGKSQKYEKPRFNMGFIINHYASQVEYSTDGWLEKNKDPINESVARLLANSAEKYVSGLFSDYLEVFEKSISTTSSNGLKNFKKNSAFRTVSQKHKEQLNFLMSQLNSTEPHFVRCIVPNKNKVAGTIDTPLVLDQLRCNGVLEGIRITRQGFPNREPFSEFRQRYEILAPDAVPKNMFIDSKKAVQMLLVEMGINPSEYRLGNSKVFFRAGVLAELEELRDIKLSKIITLFQAVARGNLCRKRFIRRIHQAKAIRTIQRNARIVNRLCEWQWWKLYLKVKPLLHVTRADEELREKNNLINELAQKIEAEKTEKELAEKKLKEWDQHREELERVIVEERNSALDMEEILNRTKQKEAELTESLKENTSKIEILNVQVKDLTEIKDNLESKVVDLQNQLDDEYNSKRELSNVSINSKNQIDTLQKMVDEYKQRAEAATSLHQEASILIAELEEQIVEQKNIEADLNHQIEFLKNNIGQLEFQLDELFNKSNHLVDVIESKDQMIAELESKISEFCDLANGESKLLEAESVAHKKTKDDSNALIEELNLKIKSLENEKNILCESLTRAEMDLGNSKSEIEHHSNNSILHEDRCRDLEKEIESLKESLVESNSNLRSRDINESKQIQDLNQSLNAKQMELENLLDLNEKYAKSLKELNEQIDDKATRESVMEEEQGSLKQQLVEAIDQLSDLNHQIDTKEENIEILTNKISNLESLLNAQTSKCEELQKTLENFESESQTRGIESESSKKELSDANNRINELLALLEEQEILREKIQQQLTNQSLEIEELNEQLRVQLESQPLVLEQARSQAHEELNDLHSAYQEIESRALDLEKIKSDLQNEVDELKESLLLEKSLAISSNEESKIIKEKLHSSDSEIQKLKSELSASNEMLKDLDEKNSKLLSELEERENASASLNENNYNLSRNLNSIQSLVEESTLKYDNLLKEKTDLEEALAKTKTLLDDEKNARIAAEEIKSRWQDQQADFRNKVEAEVDAKLLLVEESKKLLVEEIKELEAKLNQESLEKSEAIMKATQLTQDVSLLKESIDTTQRGFAEVNDSTIKKLQDEIRDLKIELEVNKKSIDDHKVLSSRHEKKSNDLESKYDSLKVENDSNKRSIKQLERRVEEITAEAAFHLDSRNKLENKNIALQKEYNTSLSDLKNLHSRNNDLEIEMQNIHKELSDLRALYEKENSEKKATDENILNLEETIDTLKSALSLAQQDAEEKQIHLSELDISFGNIQADLMEAEKKVVELQNERDEALIKLDDISNKLENEIQKTEQLISHEEVLVQSLTDLQNKLGEYKQIADEAEARLAKAEKALAEKDSILDENLSKSNDAILARDVAESGLKDISKRLIDLESQLDISNTQILESQKVNERLLDEIKEISERHKLDINDHDSAIDKLREKYQGEIESLSRELDSTNQDYLALREAYISLDSSFVSKTSEIENYKLQKKELSKELSLTISKLEELAPAYEKARDAAKSSETYISSINLELDSLKLRSEALESAHKELLNTKEKLESRLDDVQSKYVESSNARQTAEKAALQLEDELKSLNVKFAEVKDMISDSEKRSKTLEAIVNDSQKALEKEREANTMLNKENKSLEKALKESRHKIIDYESQLLQNSSREGKRFKELDPDFSSRAISEARMSTSQKSEVHKLEKQLREMQLQLAEEEKVKSRQESEIYRLSSKVMSLESSISHLESYADQVSMDKKKVERSMEEVQDLSSRLQRELDSLRPTSSAK</sequence>
<name>A0A1R1Y7J5_9FUNG</name>
<dbReference type="FunFam" id="1.20.58.530:FF:000001">
    <property type="entry name" value="Myosin heavy chain"/>
    <property type="match status" value="1"/>
</dbReference>
<dbReference type="GO" id="GO:0016020">
    <property type="term" value="C:membrane"/>
    <property type="evidence" value="ECO:0007669"/>
    <property type="project" value="TreeGrafter"/>
</dbReference>
<evidence type="ECO:0000256" key="5">
    <source>
        <dbReference type="ARBA" id="ARBA00023123"/>
    </source>
</evidence>
<dbReference type="InterPro" id="IPR036961">
    <property type="entry name" value="Kinesin_motor_dom_sf"/>
</dbReference>
<gene>
    <name evidence="14" type="ORF">AYI69_g5269</name>
</gene>
<keyword evidence="3 9" id="KW-0067">ATP-binding</keyword>
<dbReference type="PROSITE" id="PS51844">
    <property type="entry name" value="SH3_LIKE"/>
    <property type="match status" value="1"/>
</dbReference>
<dbReference type="PROSITE" id="PS51456">
    <property type="entry name" value="MYOSIN_MOTOR"/>
    <property type="match status" value="1"/>
</dbReference>
<dbReference type="Gene3D" id="1.20.58.530">
    <property type="match status" value="1"/>
</dbReference>
<evidence type="ECO:0000256" key="8">
    <source>
        <dbReference type="ARBA" id="ARBA00064372"/>
    </source>
</evidence>
<dbReference type="FunFam" id="1.20.5.4820:FF:000002">
    <property type="entry name" value="Myosin heavy chain 10"/>
    <property type="match status" value="1"/>
</dbReference>
<dbReference type="FunFam" id="3.40.850.10:FF:000101">
    <property type="entry name" value="Slow myosin heavy chain 2"/>
    <property type="match status" value="1"/>
</dbReference>
<keyword evidence="15" id="KW-1185">Reference proteome</keyword>
<evidence type="ECO:0000256" key="1">
    <source>
        <dbReference type="ARBA" id="ARBA00008314"/>
    </source>
</evidence>
<dbReference type="PRINTS" id="PR00193">
    <property type="entry name" value="MYOSINHEAVY"/>
</dbReference>
<dbReference type="FunFam" id="1.10.10.820:FF:000001">
    <property type="entry name" value="Myosin heavy chain"/>
    <property type="match status" value="1"/>
</dbReference>
<dbReference type="GO" id="GO:1903475">
    <property type="term" value="P:mitotic actomyosin contractile ring assembly"/>
    <property type="evidence" value="ECO:0007669"/>
    <property type="project" value="UniProtKB-ARBA"/>
</dbReference>
<comment type="subunit">
    <text evidence="8">Binds to cdc4 and rlc1.</text>
</comment>
<dbReference type="InterPro" id="IPR027417">
    <property type="entry name" value="P-loop_NTPase"/>
</dbReference>
<dbReference type="InterPro" id="IPR004009">
    <property type="entry name" value="SH3_Myosin"/>
</dbReference>
<dbReference type="Gene3D" id="2.30.30.360">
    <property type="entry name" value="Myosin S1 fragment, N-terminal"/>
    <property type="match status" value="1"/>
</dbReference>
<feature type="coiled-coil region" evidence="10">
    <location>
        <begin position="1583"/>
        <end position="2207"/>
    </location>
</feature>
<evidence type="ECO:0000256" key="7">
    <source>
        <dbReference type="ARBA" id="ARBA00023203"/>
    </source>
</evidence>
<dbReference type="GO" id="GO:1902404">
    <property type="term" value="P:mitotic actomyosin contractile ring contraction"/>
    <property type="evidence" value="ECO:0007669"/>
    <property type="project" value="UniProtKB-ARBA"/>
</dbReference>
<evidence type="ECO:0000259" key="13">
    <source>
        <dbReference type="PROSITE" id="PS51844"/>
    </source>
</evidence>
<dbReference type="OrthoDB" id="6108017at2759"/>
<proteinExistence type="inferred from homology"/>
<dbReference type="SUPFAM" id="SSF90257">
    <property type="entry name" value="Myosin rod fragments"/>
    <property type="match status" value="2"/>
</dbReference>
<dbReference type="SUPFAM" id="SSF52540">
    <property type="entry name" value="P-loop containing nucleoside triphosphate hydrolases"/>
    <property type="match status" value="1"/>
</dbReference>
<accession>A0A1R1Y7J5</accession>
<organism evidence="14 15">
    <name type="scientific">Smittium culicis</name>
    <dbReference type="NCBI Taxonomy" id="133412"/>
    <lineage>
        <taxon>Eukaryota</taxon>
        <taxon>Fungi</taxon>
        <taxon>Fungi incertae sedis</taxon>
        <taxon>Zoopagomycota</taxon>
        <taxon>Kickxellomycotina</taxon>
        <taxon>Harpellomycetes</taxon>
        <taxon>Harpellales</taxon>
        <taxon>Legeriomycetaceae</taxon>
        <taxon>Smittium</taxon>
    </lineage>
</organism>
<dbReference type="GO" id="GO:0120104">
    <property type="term" value="C:mitotic actomyosin contractile ring, proximal layer"/>
    <property type="evidence" value="ECO:0007669"/>
    <property type="project" value="UniProtKB-ARBA"/>
</dbReference>
<evidence type="ECO:0000256" key="9">
    <source>
        <dbReference type="PROSITE-ProRule" id="PRU00782"/>
    </source>
</evidence>
<dbReference type="Pfam" id="PF00063">
    <property type="entry name" value="Myosin_head"/>
    <property type="match status" value="1"/>
</dbReference>
<dbReference type="GO" id="GO:0005524">
    <property type="term" value="F:ATP binding"/>
    <property type="evidence" value="ECO:0007669"/>
    <property type="project" value="UniProtKB-UniRule"/>
</dbReference>
<evidence type="ECO:0000256" key="4">
    <source>
        <dbReference type="ARBA" id="ARBA00023054"/>
    </source>
</evidence>
<keyword evidence="2 9" id="KW-0547">Nucleotide-binding</keyword>
<evidence type="ECO:0000313" key="14">
    <source>
        <dbReference type="EMBL" id="OMJ22765.1"/>
    </source>
</evidence>
<comment type="caution">
    <text evidence="14">The sequence shown here is derived from an EMBL/GenBank/DDBJ whole genome shotgun (WGS) entry which is preliminary data.</text>
</comment>
<dbReference type="PANTHER" id="PTHR13140:SF857">
    <property type="entry name" value="MYOSIN-11"/>
    <property type="match status" value="1"/>
</dbReference>
<keyword evidence="5 9" id="KW-0518">Myosin</keyword>
<evidence type="ECO:0000256" key="11">
    <source>
        <dbReference type="SAM" id="MobiDB-lite"/>
    </source>
</evidence>
<dbReference type="GO" id="GO:0000146">
    <property type="term" value="F:microfilament motor activity"/>
    <property type="evidence" value="ECO:0007669"/>
    <property type="project" value="TreeGrafter"/>
</dbReference>
<keyword evidence="6 9" id="KW-0505">Motor protein</keyword>
<feature type="coiled-coil region" evidence="10">
    <location>
        <begin position="1122"/>
        <end position="1553"/>
    </location>
</feature>
<dbReference type="Proteomes" id="UP000187429">
    <property type="component" value="Unassembled WGS sequence"/>
</dbReference>
<evidence type="ECO:0000256" key="10">
    <source>
        <dbReference type="SAM" id="Coils"/>
    </source>
</evidence>
<reference evidence="15" key="1">
    <citation type="submission" date="2017-01" db="EMBL/GenBank/DDBJ databases">
        <authorList>
            <person name="Wang Y."/>
            <person name="White M."/>
            <person name="Kvist S."/>
            <person name="Moncalvo J.-M."/>
        </authorList>
    </citation>
    <scope>NUCLEOTIDE SEQUENCE [LARGE SCALE GENOMIC DNA]</scope>
    <source>
        <strain evidence="15">ID-206-W2</strain>
    </source>
</reference>
<evidence type="ECO:0000256" key="3">
    <source>
        <dbReference type="ARBA" id="ARBA00022840"/>
    </source>
</evidence>
<dbReference type="Gene3D" id="1.10.10.820">
    <property type="match status" value="1"/>
</dbReference>
<keyword evidence="4 10" id="KW-0175">Coiled coil</keyword>
<protein>
    <submittedName>
        <fullName evidence="14">Myosin-10</fullName>
    </submittedName>
</protein>
<feature type="domain" description="Myosin N-terminal SH3-like" evidence="13">
    <location>
        <begin position="65"/>
        <end position="115"/>
    </location>
</feature>
<dbReference type="GO" id="GO:0007015">
    <property type="term" value="P:actin filament organization"/>
    <property type="evidence" value="ECO:0007669"/>
    <property type="project" value="TreeGrafter"/>
</dbReference>
<dbReference type="InterPro" id="IPR008989">
    <property type="entry name" value="Myosin_S1_N"/>
</dbReference>
<feature type="binding site" evidence="9">
    <location>
        <begin position="212"/>
        <end position="219"/>
    </location>
    <ligand>
        <name>ATP</name>
        <dbReference type="ChEBI" id="CHEBI:30616"/>
    </ligand>
</feature>
<dbReference type="SUPFAM" id="SSF57997">
    <property type="entry name" value="Tropomyosin"/>
    <property type="match status" value="1"/>
</dbReference>
<feature type="coiled-coil region" evidence="10">
    <location>
        <begin position="2237"/>
        <end position="2271"/>
    </location>
</feature>
<evidence type="ECO:0000259" key="12">
    <source>
        <dbReference type="PROSITE" id="PS51456"/>
    </source>
</evidence>
<dbReference type="SMART" id="SM00242">
    <property type="entry name" value="MYSc"/>
    <property type="match status" value="1"/>
</dbReference>
<dbReference type="Gene3D" id="1.20.120.720">
    <property type="entry name" value="Myosin VI head, motor domain, U50 subdomain"/>
    <property type="match status" value="1"/>
</dbReference>
<dbReference type="PROSITE" id="PS50096">
    <property type="entry name" value="IQ"/>
    <property type="match status" value="1"/>
</dbReference>